<dbReference type="Pfam" id="PF20582">
    <property type="entry name" value="UPF0758_N"/>
    <property type="match status" value="1"/>
</dbReference>
<dbReference type="AlphaFoldDB" id="W7QFF3"/>
<gene>
    <name evidence="8" type="ORF">DS2_07383</name>
</gene>
<dbReference type="RefSeq" id="WP_035014052.1">
    <property type="nucleotide sequence ID" value="NZ_ARZY01000010.1"/>
</dbReference>
<evidence type="ECO:0000256" key="4">
    <source>
        <dbReference type="ARBA" id="ARBA00022833"/>
    </source>
</evidence>
<dbReference type="eggNOG" id="COG2003">
    <property type="taxonomic scope" value="Bacteria"/>
</dbReference>
<reference evidence="8 9" key="1">
    <citation type="journal article" date="2014" name="Genome Announc.">
        <title>Draft Genome Sequence of the Agar-Degrading Bacterium Catenovulum sp. Strain DS-2, Isolated from Intestines of Haliotis diversicolor.</title>
        <authorList>
            <person name="Shan D."/>
            <person name="Li X."/>
            <person name="Gu Z."/>
            <person name="Wei G."/>
            <person name="Gao Z."/>
            <person name="Shao Z."/>
        </authorList>
    </citation>
    <scope>NUCLEOTIDE SEQUENCE [LARGE SCALE GENOMIC DNA]</scope>
    <source>
        <strain evidence="8 9">DS-2</strain>
    </source>
</reference>
<sequence>MSIKDWPAEAQPREKLLAHGADVLSDAELLAIFLRTGVAGISAVDLARQLLDHFGSLRALLGASLDDFSAAKGLGAAKFCQLQASVEMTKRFLAENLQRGDALTSVDAVKSYLKAQLQDKHNEVFAVLFLDNQHKVIRFDVLFYGTIDGASVYPRVVVEQALKHKAAAVIFSHNHPSGVAEPSHADIQITNRLQQALSLVDIRVLDHFIIGDGEPVSFAERGLL</sequence>
<organism evidence="8 9">
    <name type="scientific">Catenovulum agarivorans DS-2</name>
    <dbReference type="NCBI Taxonomy" id="1328313"/>
    <lineage>
        <taxon>Bacteria</taxon>
        <taxon>Pseudomonadati</taxon>
        <taxon>Pseudomonadota</taxon>
        <taxon>Gammaproteobacteria</taxon>
        <taxon>Alteromonadales</taxon>
        <taxon>Alteromonadaceae</taxon>
        <taxon>Catenovulum</taxon>
    </lineage>
</organism>
<dbReference type="GO" id="GO:0008237">
    <property type="term" value="F:metallopeptidase activity"/>
    <property type="evidence" value="ECO:0007669"/>
    <property type="project" value="UniProtKB-KW"/>
</dbReference>
<evidence type="ECO:0000256" key="5">
    <source>
        <dbReference type="ARBA" id="ARBA00023049"/>
    </source>
</evidence>
<protein>
    <recommendedName>
        <fullName evidence="7">MPN domain-containing protein</fullName>
    </recommendedName>
</protein>
<dbReference type="OrthoDB" id="9804482at2"/>
<dbReference type="PANTHER" id="PTHR30471:SF3">
    <property type="entry name" value="UPF0758 PROTEIN YEES-RELATED"/>
    <property type="match status" value="1"/>
</dbReference>
<keyword evidence="3" id="KW-0378">Hydrolase</keyword>
<keyword evidence="4" id="KW-0862">Zinc</keyword>
<dbReference type="GO" id="GO:0006508">
    <property type="term" value="P:proteolysis"/>
    <property type="evidence" value="ECO:0007669"/>
    <property type="project" value="UniProtKB-KW"/>
</dbReference>
<dbReference type="InterPro" id="IPR037518">
    <property type="entry name" value="MPN"/>
</dbReference>
<dbReference type="PROSITE" id="PS50249">
    <property type="entry name" value="MPN"/>
    <property type="match status" value="1"/>
</dbReference>
<dbReference type="Gene3D" id="3.40.140.10">
    <property type="entry name" value="Cytidine Deaminase, domain 2"/>
    <property type="match status" value="1"/>
</dbReference>
<dbReference type="InterPro" id="IPR046778">
    <property type="entry name" value="UPF0758_N"/>
</dbReference>
<name>W7QFF3_9ALTE</name>
<accession>W7QFF3</accession>
<dbReference type="InterPro" id="IPR020891">
    <property type="entry name" value="UPF0758_CS"/>
</dbReference>
<dbReference type="SUPFAM" id="SSF102712">
    <property type="entry name" value="JAB1/MPN domain"/>
    <property type="match status" value="1"/>
</dbReference>
<evidence type="ECO:0000256" key="6">
    <source>
        <dbReference type="RuleBase" id="RU003797"/>
    </source>
</evidence>
<comment type="caution">
    <text evidence="8">The sequence shown here is derived from an EMBL/GenBank/DDBJ whole genome shotgun (WGS) entry which is preliminary data.</text>
</comment>
<keyword evidence="9" id="KW-1185">Reference proteome</keyword>
<evidence type="ECO:0000313" key="8">
    <source>
        <dbReference type="EMBL" id="EWH10636.1"/>
    </source>
</evidence>
<keyword evidence="5" id="KW-0482">Metalloprotease</keyword>
<evidence type="ECO:0000256" key="1">
    <source>
        <dbReference type="ARBA" id="ARBA00022670"/>
    </source>
</evidence>
<dbReference type="SUPFAM" id="SSF47781">
    <property type="entry name" value="RuvA domain 2-like"/>
    <property type="match status" value="1"/>
</dbReference>
<dbReference type="PATRIC" id="fig|1328313.3.peg.1509"/>
<dbReference type="PANTHER" id="PTHR30471">
    <property type="entry name" value="DNA REPAIR PROTEIN RADC"/>
    <property type="match status" value="1"/>
</dbReference>
<dbReference type="NCBIfam" id="TIGR00608">
    <property type="entry name" value="radc"/>
    <property type="match status" value="1"/>
</dbReference>
<dbReference type="STRING" id="1328313.DS2_07383"/>
<dbReference type="CDD" id="cd08071">
    <property type="entry name" value="MPN_DUF2466"/>
    <property type="match status" value="1"/>
</dbReference>
<dbReference type="Proteomes" id="UP000019276">
    <property type="component" value="Unassembled WGS sequence"/>
</dbReference>
<dbReference type="NCBIfam" id="NF000642">
    <property type="entry name" value="PRK00024.1"/>
    <property type="match status" value="1"/>
</dbReference>
<dbReference type="GO" id="GO:0046872">
    <property type="term" value="F:metal ion binding"/>
    <property type="evidence" value="ECO:0007669"/>
    <property type="project" value="UniProtKB-KW"/>
</dbReference>
<dbReference type="Gene3D" id="1.10.150.20">
    <property type="entry name" value="5' to 3' exonuclease, C-terminal subdomain"/>
    <property type="match status" value="1"/>
</dbReference>
<evidence type="ECO:0000256" key="2">
    <source>
        <dbReference type="ARBA" id="ARBA00022723"/>
    </source>
</evidence>
<keyword evidence="1" id="KW-0645">Protease</keyword>
<keyword evidence="2" id="KW-0479">Metal-binding</keyword>
<dbReference type="InterPro" id="IPR025657">
    <property type="entry name" value="RadC_JAB"/>
</dbReference>
<dbReference type="InterPro" id="IPR010994">
    <property type="entry name" value="RuvA_2-like"/>
</dbReference>
<dbReference type="Pfam" id="PF04002">
    <property type="entry name" value="RadC"/>
    <property type="match status" value="1"/>
</dbReference>
<evidence type="ECO:0000259" key="7">
    <source>
        <dbReference type="PROSITE" id="PS50249"/>
    </source>
</evidence>
<evidence type="ECO:0000256" key="3">
    <source>
        <dbReference type="ARBA" id="ARBA00022801"/>
    </source>
</evidence>
<dbReference type="InterPro" id="IPR001405">
    <property type="entry name" value="UPF0758"/>
</dbReference>
<comment type="similarity">
    <text evidence="6">Belongs to the UPF0758 family.</text>
</comment>
<proteinExistence type="inferred from homology"/>
<feature type="domain" description="MPN" evidence="7">
    <location>
        <begin position="102"/>
        <end position="224"/>
    </location>
</feature>
<dbReference type="PROSITE" id="PS01302">
    <property type="entry name" value="UPF0758"/>
    <property type="match status" value="1"/>
</dbReference>
<dbReference type="EMBL" id="ARZY01000010">
    <property type="protein sequence ID" value="EWH10636.1"/>
    <property type="molecule type" value="Genomic_DNA"/>
</dbReference>
<evidence type="ECO:0000313" key="9">
    <source>
        <dbReference type="Proteomes" id="UP000019276"/>
    </source>
</evidence>